<dbReference type="Pfam" id="PF01965">
    <property type="entry name" value="DJ-1_PfpI"/>
    <property type="match status" value="1"/>
</dbReference>
<dbReference type="InterPro" id="IPR002818">
    <property type="entry name" value="DJ-1/PfpI"/>
</dbReference>
<dbReference type="InterPro" id="IPR050325">
    <property type="entry name" value="Prot/Nucl_acid_deglycase"/>
</dbReference>
<keyword evidence="5" id="KW-0315">Glutamine amidotransferase</keyword>
<dbReference type="Gene3D" id="3.40.50.880">
    <property type="match status" value="1"/>
</dbReference>
<comment type="similarity">
    <text evidence="3">Belongs to the peptidase C56 family. HSP31-like subfamily.</text>
</comment>
<gene>
    <name evidence="5" type="ORF">F2S36_04905</name>
</gene>
<dbReference type="PANTHER" id="PTHR48094">
    <property type="entry name" value="PROTEIN/NUCLEIC ACID DEGLYCASE DJ-1-RELATED"/>
    <property type="match status" value="1"/>
</dbReference>
<dbReference type="InterPro" id="IPR029062">
    <property type="entry name" value="Class_I_gatase-like"/>
</dbReference>
<evidence type="ECO:0000256" key="2">
    <source>
        <dbReference type="ARBA" id="ARBA00023239"/>
    </source>
</evidence>
<dbReference type="PANTHER" id="PTHR48094:SF11">
    <property type="entry name" value="GLUTATHIONE-INDEPENDENT GLYOXALASE HSP31-RELATED"/>
    <property type="match status" value="1"/>
</dbReference>
<dbReference type="CDD" id="cd03141">
    <property type="entry name" value="GATase1_Hsp31_like"/>
    <property type="match status" value="1"/>
</dbReference>
<keyword evidence="2" id="KW-0456">Lyase</keyword>
<evidence type="ECO:0000256" key="1">
    <source>
        <dbReference type="ARBA" id="ARBA00023016"/>
    </source>
</evidence>
<keyword evidence="1" id="KW-0346">Stress response</keyword>
<organism evidence="5 6">
    <name type="scientific">Alistipes onderdonkii</name>
    <dbReference type="NCBI Taxonomy" id="328813"/>
    <lineage>
        <taxon>Bacteria</taxon>
        <taxon>Pseudomonadati</taxon>
        <taxon>Bacteroidota</taxon>
        <taxon>Bacteroidia</taxon>
        <taxon>Bacteroidales</taxon>
        <taxon>Rikenellaceae</taxon>
        <taxon>Alistipes</taxon>
    </lineage>
</organism>
<feature type="domain" description="DJ-1/PfpI" evidence="4">
    <location>
        <begin position="28"/>
        <end position="225"/>
    </location>
</feature>
<dbReference type="GO" id="GO:0019243">
    <property type="term" value="P:methylglyoxal catabolic process to D-lactate via S-lactoyl-glutathione"/>
    <property type="evidence" value="ECO:0007669"/>
    <property type="project" value="TreeGrafter"/>
</dbReference>
<proteinExistence type="inferred from homology"/>
<dbReference type="RefSeq" id="WP_055204263.1">
    <property type="nucleotide sequence ID" value="NZ_DAWDXQ010000009.1"/>
</dbReference>
<dbReference type="SUPFAM" id="SSF52317">
    <property type="entry name" value="Class I glutamine amidotransferase-like"/>
    <property type="match status" value="1"/>
</dbReference>
<dbReference type="GO" id="GO:0019172">
    <property type="term" value="F:glyoxalase III activity"/>
    <property type="evidence" value="ECO:0007669"/>
    <property type="project" value="TreeGrafter"/>
</dbReference>
<evidence type="ECO:0000313" key="6">
    <source>
        <dbReference type="Proteomes" id="UP000323119"/>
    </source>
</evidence>
<name>A0A9P4DQ01_9BACT</name>
<evidence type="ECO:0000256" key="3">
    <source>
        <dbReference type="ARBA" id="ARBA00038493"/>
    </source>
</evidence>
<dbReference type="Proteomes" id="UP000323119">
    <property type="component" value="Unassembled WGS sequence"/>
</dbReference>
<evidence type="ECO:0000259" key="4">
    <source>
        <dbReference type="Pfam" id="PF01965"/>
    </source>
</evidence>
<dbReference type="EMBL" id="VVUY01000003">
    <property type="protein sequence ID" value="KAA2563313.1"/>
    <property type="molecule type" value="Genomic_DNA"/>
</dbReference>
<protein>
    <submittedName>
        <fullName evidence="5">Type 1 glutamine amidotransferase domain-containing protein</fullName>
    </submittedName>
</protein>
<sequence>MIMPKILIVATGIGAYANAILPTGLWLSELTHIYHRAKGLGCKITIASPKGGEIPVDPESLKPFTLDKMSKAYWNDPEFRELLHHAQSLDEVAGRRFDCVYLAGGHGSMYDFPDNAVLQAILKTHFESGKIVSAICHGVCGLLNVGLSDGQMLVAGKKITGFSWFEETLARRKKVVPFDLEAVLKERGADYRKAWIPMTSKVVVDGTLITGQNPLSSKEMAKVVLNHLTKREIR</sequence>
<accession>A0A9P4DQ01</accession>
<evidence type="ECO:0000313" key="5">
    <source>
        <dbReference type="EMBL" id="KAA2563313.1"/>
    </source>
</evidence>
<reference evidence="5 6" key="1">
    <citation type="journal article" date="2019" name="Nat. Med.">
        <title>A library of human gut bacterial isolates paired with longitudinal multiomics data enables mechanistic microbiome research.</title>
        <authorList>
            <person name="Poyet M."/>
            <person name="Groussin M."/>
            <person name="Gibbons S.M."/>
            <person name="Avila-Pacheco J."/>
            <person name="Jiang X."/>
            <person name="Kearney S.M."/>
            <person name="Perrotta A.R."/>
            <person name="Berdy B."/>
            <person name="Zhao S."/>
            <person name="Lieberman T.D."/>
            <person name="Swanson P.K."/>
            <person name="Smith M."/>
            <person name="Roesemann S."/>
            <person name="Alexander J.E."/>
            <person name="Rich S.A."/>
            <person name="Livny J."/>
            <person name="Vlamakis H."/>
            <person name="Clish C."/>
            <person name="Bullock K."/>
            <person name="Deik A."/>
            <person name="Scott J."/>
            <person name="Pierce K.A."/>
            <person name="Xavier R.J."/>
            <person name="Alm E.J."/>
        </authorList>
    </citation>
    <scope>NUCLEOTIDE SEQUENCE [LARGE SCALE GENOMIC DNA]</scope>
    <source>
        <strain evidence="5 6">BIOML-A204</strain>
    </source>
</reference>
<comment type="caution">
    <text evidence="5">The sequence shown here is derived from an EMBL/GenBank/DDBJ whole genome shotgun (WGS) entry which is preliminary data.</text>
</comment>
<dbReference type="GO" id="GO:0005737">
    <property type="term" value="C:cytoplasm"/>
    <property type="evidence" value="ECO:0007669"/>
    <property type="project" value="TreeGrafter"/>
</dbReference>
<dbReference type="AlphaFoldDB" id="A0A9P4DQ01"/>